<dbReference type="Gene3D" id="1.10.10.10">
    <property type="entry name" value="Winged helix-like DNA-binding domain superfamily/Winged helix DNA-binding domain"/>
    <property type="match status" value="1"/>
</dbReference>
<dbReference type="GO" id="GO:0003677">
    <property type="term" value="F:DNA binding"/>
    <property type="evidence" value="ECO:0007669"/>
    <property type="project" value="UniProtKB-KW"/>
</dbReference>
<evidence type="ECO:0000256" key="3">
    <source>
        <dbReference type="ARBA" id="ARBA00023125"/>
    </source>
</evidence>
<evidence type="ECO:0000259" key="5">
    <source>
        <dbReference type="PROSITE" id="PS50931"/>
    </source>
</evidence>
<evidence type="ECO:0000313" key="6">
    <source>
        <dbReference type="EMBL" id="RVU28059.1"/>
    </source>
</evidence>
<dbReference type="AlphaFoldDB" id="A0A437Q0R3"/>
<keyword evidence="2" id="KW-0805">Transcription regulation</keyword>
<organism evidence="6 7">
    <name type="scientific">Streptomyces antnestii</name>
    <dbReference type="NCBI Taxonomy" id="2494256"/>
    <lineage>
        <taxon>Bacteria</taxon>
        <taxon>Bacillati</taxon>
        <taxon>Actinomycetota</taxon>
        <taxon>Actinomycetes</taxon>
        <taxon>Kitasatosporales</taxon>
        <taxon>Streptomycetaceae</taxon>
        <taxon>Streptomyces</taxon>
    </lineage>
</organism>
<gene>
    <name evidence="6" type="ORF">EOT10_07305</name>
</gene>
<evidence type="ECO:0000256" key="2">
    <source>
        <dbReference type="ARBA" id="ARBA00023015"/>
    </source>
</evidence>
<keyword evidence="4" id="KW-0804">Transcription</keyword>
<dbReference type="Proteomes" id="UP000283128">
    <property type="component" value="Unassembled WGS sequence"/>
</dbReference>
<dbReference type="PANTHER" id="PTHR30346:SF30">
    <property type="entry name" value="SMALL NEUTRAL PROTEASE REGULATORY PROTEIN"/>
    <property type="match status" value="1"/>
</dbReference>
<proteinExistence type="inferred from homology"/>
<sequence length="107" mass="11472">MDLPHLRYFLAVVDRGSIKAAAASAGVTEPSVSQGIRALEHELRTLLFRRIGRGMVPTSAGHALVGPARRLLRDIASAGGSVTDTDSRLRGQLTIQGRPRFSLGCHE</sequence>
<name>A0A437Q0R3_9ACTN</name>
<feature type="domain" description="HTH lysR-type" evidence="5">
    <location>
        <begin position="1"/>
        <end position="58"/>
    </location>
</feature>
<dbReference type="GO" id="GO:0032993">
    <property type="term" value="C:protein-DNA complex"/>
    <property type="evidence" value="ECO:0007669"/>
    <property type="project" value="TreeGrafter"/>
</dbReference>
<dbReference type="SUPFAM" id="SSF46785">
    <property type="entry name" value="Winged helix' DNA-binding domain"/>
    <property type="match status" value="1"/>
</dbReference>
<dbReference type="GO" id="GO:0003700">
    <property type="term" value="F:DNA-binding transcription factor activity"/>
    <property type="evidence" value="ECO:0007669"/>
    <property type="project" value="InterPro"/>
</dbReference>
<reference evidence="6 7" key="1">
    <citation type="submission" date="2019-01" db="EMBL/GenBank/DDBJ databases">
        <title>Genome sequences of Streptomyces and Rhizobium isolates collected from root and soil.</title>
        <authorList>
            <person name="Chhettri S."/>
            <person name="Sevigny J.L."/>
            <person name="Sen A."/>
            <person name="Ennis N."/>
            <person name="Tisa L."/>
        </authorList>
    </citation>
    <scope>NUCLEOTIDE SEQUENCE [LARGE SCALE GENOMIC DNA]</scope>
    <source>
        <strain evidence="6 7">San01</strain>
    </source>
</reference>
<comment type="caution">
    <text evidence="6">The sequence shown here is derived from an EMBL/GenBank/DDBJ whole genome shotgun (WGS) entry which is preliminary data.</text>
</comment>
<evidence type="ECO:0000256" key="1">
    <source>
        <dbReference type="ARBA" id="ARBA00009437"/>
    </source>
</evidence>
<dbReference type="InterPro" id="IPR036388">
    <property type="entry name" value="WH-like_DNA-bd_sf"/>
</dbReference>
<dbReference type="Pfam" id="PF00126">
    <property type="entry name" value="HTH_1"/>
    <property type="match status" value="1"/>
</dbReference>
<evidence type="ECO:0000256" key="4">
    <source>
        <dbReference type="ARBA" id="ARBA00023163"/>
    </source>
</evidence>
<dbReference type="InterPro" id="IPR036390">
    <property type="entry name" value="WH_DNA-bd_sf"/>
</dbReference>
<protein>
    <submittedName>
        <fullName evidence="6">LysR family transcriptional regulator</fullName>
    </submittedName>
</protein>
<keyword evidence="3" id="KW-0238">DNA-binding</keyword>
<dbReference type="EMBL" id="RZYA01000002">
    <property type="protein sequence ID" value="RVU28059.1"/>
    <property type="molecule type" value="Genomic_DNA"/>
</dbReference>
<comment type="similarity">
    <text evidence="1">Belongs to the LysR transcriptional regulatory family.</text>
</comment>
<dbReference type="FunFam" id="1.10.10.10:FF:000001">
    <property type="entry name" value="LysR family transcriptional regulator"/>
    <property type="match status" value="1"/>
</dbReference>
<dbReference type="PROSITE" id="PS50931">
    <property type="entry name" value="HTH_LYSR"/>
    <property type="match status" value="1"/>
</dbReference>
<accession>A0A437Q0R3</accession>
<keyword evidence="7" id="KW-1185">Reference proteome</keyword>
<dbReference type="PANTHER" id="PTHR30346">
    <property type="entry name" value="TRANSCRIPTIONAL DUAL REGULATOR HCAR-RELATED"/>
    <property type="match status" value="1"/>
</dbReference>
<dbReference type="OrthoDB" id="3181812at2"/>
<evidence type="ECO:0000313" key="7">
    <source>
        <dbReference type="Proteomes" id="UP000283128"/>
    </source>
</evidence>
<dbReference type="InterPro" id="IPR000847">
    <property type="entry name" value="LysR_HTH_N"/>
</dbReference>